<accession>A0A7S0FIL6</accession>
<keyword evidence="1" id="KW-1133">Transmembrane helix</keyword>
<name>A0A7S0FIL6_9DINO</name>
<feature type="transmembrane region" description="Helical" evidence="1">
    <location>
        <begin position="132"/>
        <end position="153"/>
    </location>
</feature>
<organism evidence="2">
    <name type="scientific">Pyrodinium bahamense</name>
    <dbReference type="NCBI Taxonomy" id="73915"/>
    <lineage>
        <taxon>Eukaryota</taxon>
        <taxon>Sar</taxon>
        <taxon>Alveolata</taxon>
        <taxon>Dinophyceae</taxon>
        <taxon>Gonyaulacales</taxon>
        <taxon>Pyrocystaceae</taxon>
        <taxon>Pyrodinium</taxon>
    </lineage>
</organism>
<reference evidence="2" key="1">
    <citation type="submission" date="2021-01" db="EMBL/GenBank/DDBJ databases">
        <authorList>
            <person name="Corre E."/>
            <person name="Pelletier E."/>
            <person name="Niang G."/>
            <person name="Scheremetjew M."/>
            <person name="Finn R."/>
            <person name="Kale V."/>
            <person name="Holt S."/>
            <person name="Cochrane G."/>
            <person name="Meng A."/>
            <person name="Brown T."/>
            <person name="Cohen L."/>
        </authorList>
    </citation>
    <scope>NUCLEOTIDE SEQUENCE</scope>
    <source>
        <strain evidence="2">Pbaha01</strain>
    </source>
</reference>
<evidence type="ECO:0000313" key="2">
    <source>
        <dbReference type="EMBL" id="CAD8361954.1"/>
    </source>
</evidence>
<gene>
    <name evidence="2" type="ORF">PBAH0796_LOCUS15638</name>
</gene>
<keyword evidence="1" id="KW-0472">Membrane</keyword>
<sequence length="459" mass="49598">MPICAGPSFMPGAGGPGVANWSPAAGAPGLHRPPTPGFPIAGAPPAGSLQGAYGGPAAAGQPAAGAAGVGPDSCPVSCFDKEPVVTGANWRYVGAGKGAYSKLQNYSFVGEGVGSFDKEMTTTYYGWRLRKCCIGCLLFLCLASALYLLATYLQHRSERPSLEGSRNMVIVTPPPSEAPQLMVTPVPYNCTLSPGVEDLSPALQRDWCCKNFGLGCTTLAPQPETPLPTLPQTTPITFDCQAGHVNWVRGWSFGKKQWCCAHRRVACHVPPPPPTTSLPFNCDADYVKCQHCLEIRWSVAKRDWCCHHAGKGCPAGKPVPRLPPTSLPFDCAAGLSEWSTGWSTPKMQWCCQHFHKGCATPPPKTTSLPYDCNADFTTCYQCLERRWSTGKRAWCCKHTGRGCSTTTELPSYECDTGREDWIGGWSEQKKAWCCAHEHKGCQESKDASTTTRVQKEERT</sequence>
<protein>
    <submittedName>
        <fullName evidence="2">Uncharacterized protein</fullName>
    </submittedName>
</protein>
<dbReference type="EMBL" id="HBEG01025714">
    <property type="protein sequence ID" value="CAD8361954.1"/>
    <property type="molecule type" value="Transcribed_RNA"/>
</dbReference>
<keyword evidence="1" id="KW-0812">Transmembrane</keyword>
<proteinExistence type="predicted"/>
<dbReference type="AlphaFoldDB" id="A0A7S0FIL6"/>
<evidence type="ECO:0000256" key="1">
    <source>
        <dbReference type="SAM" id="Phobius"/>
    </source>
</evidence>